<evidence type="ECO:0000313" key="2">
    <source>
        <dbReference type="EMBL" id="SVB71438.1"/>
    </source>
</evidence>
<organism evidence="2">
    <name type="scientific">marine metagenome</name>
    <dbReference type="NCBI Taxonomy" id="408172"/>
    <lineage>
        <taxon>unclassified sequences</taxon>
        <taxon>metagenomes</taxon>
        <taxon>ecological metagenomes</taxon>
    </lineage>
</organism>
<feature type="non-terminal residue" evidence="2">
    <location>
        <position position="334"/>
    </location>
</feature>
<name>A0A382G883_9ZZZZ</name>
<feature type="domain" description="Pyrrolo-quinoline quinone repeat" evidence="1">
    <location>
        <begin position="189"/>
        <end position="324"/>
    </location>
</feature>
<dbReference type="InterPro" id="IPR002372">
    <property type="entry name" value="PQQ_rpt_dom"/>
</dbReference>
<feature type="domain" description="Pyrrolo-quinoline quinone repeat" evidence="1">
    <location>
        <begin position="32"/>
        <end position="150"/>
    </location>
</feature>
<dbReference type="Pfam" id="PF13360">
    <property type="entry name" value="PQQ_2"/>
    <property type="match status" value="2"/>
</dbReference>
<reference evidence="2" key="1">
    <citation type="submission" date="2018-05" db="EMBL/GenBank/DDBJ databases">
        <authorList>
            <person name="Lanie J.A."/>
            <person name="Ng W.-L."/>
            <person name="Kazmierczak K.M."/>
            <person name="Andrzejewski T.M."/>
            <person name="Davidsen T.M."/>
            <person name="Wayne K.J."/>
            <person name="Tettelin H."/>
            <person name="Glass J.I."/>
            <person name="Rusch D."/>
            <person name="Podicherti R."/>
            <person name="Tsui H.-C.T."/>
            <person name="Winkler M.E."/>
        </authorList>
    </citation>
    <scope>NUCLEOTIDE SEQUENCE</scope>
</reference>
<evidence type="ECO:0000259" key="1">
    <source>
        <dbReference type="Pfam" id="PF13360"/>
    </source>
</evidence>
<dbReference type="SUPFAM" id="SSF50998">
    <property type="entry name" value="Quinoprotein alcohol dehydrogenase-like"/>
    <property type="match status" value="1"/>
</dbReference>
<proteinExistence type="predicted"/>
<sequence length="334" mass="37446">MKILKNIKSYIVISFIVSLCMISCVGDRMKGSGWATPFVEGNNVYIGTIEGELISIDIMTAKENWRATSLDSEFLPKSIYSKPFLFDSKIFIGTPAGKLLGFNMNSGLDEVSLQDIEQRVLLAEEQIGPVIVGNILLFMDNYIAIPSSDGQLSLFQYAQNEMFEPICSFKANDSLWSKPVWDKNKQQIIFGSMDGNLYSINKDCGLNWKFPTNSSIVSSPVIDGDKIIFGTLNRSFYSVDLLNGSLNWHFNDSKGWFWAEPVLDSGIIYASNLDGNIYAIRSNSGQIMWIYKTENPILSSPVIIDDFLIFISKQGELQVIHKDTKRKLGSCNIN</sequence>
<dbReference type="EMBL" id="UINC01054114">
    <property type="protein sequence ID" value="SVB71438.1"/>
    <property type="molecule type" value="Genomic_DNA"/>
</dbReference>
<dbReference type="InterPro" id="IPR011047">
    <property type="entry name" value="Quinoprotein_ADH-like_sf"/>
</dbReference>
<dbReference type="SMART" id="SM00564">
    <property type="entry name" value="PQQ"/>
    <property type="match status" value="4"/>
</dbReference>
<dbReference type="Gene3D" id="2.130.10.10">
    <property type="entry name" value="YVTN repeat-like/Quinoprotein amine dehydrogenase"/>
    <property type="match status" value="2"/>
</dbReference>
<dbReference type="PANTHER" id="PTHR34512:SF30">
    <property type="entry name" value="OUTER MEMBRANE PROTEIN ASSEMBLY FACTOR BAMB"/>
    <property type="match status" value="1"/>
</dbReference>
<dbReference type="AlphaFoldDB" id="A0A382G883"/>
<gene>
    <name evidence="2" type="ORF">METZ01_LOCUS224292</name>
</gene>
<dbReference type="InterPro" id="IPR015943">
    <property type="entry name" value="WD40/YVTN_repeat-like_dom_sf"/>
</dbReference>
<dbReference type="PANTHER" id="PTHR34512">
    <property type="entry name" value="CELL SURFACE PROTEIN"/>
    <property type="match status" value="1"/>
</dbReference>
<accession>A0A382G883</accession>
<protein>
    <recommendedName>
        <fullName evidence="1">Pyrrolo-quinoline quinone repeat domain-containing protein</fullName>
    </recommendedName>
</protein>
<dbReference type="InterPro" id="IPR018391">
    <property type="entry name" value="PQQ_b-propeller_rpt"/>
</dbReference>